<comment type="caution">
    <text evidence="3">The sequence shown here is derived from an EMBL/GenBank/DDBJ whole genome shotgun (WGS) entry which is preliminary data.</text>
</comment>
<keyword evidence="2" id="KW-0812">Transmembrane</keyword>
<dbReference type="AlphaFoldDB" id="A0A4R1PXY2"/>
<evidence type="ECO:0000256" key="1">
    <source>
        <dbReference type="SAM" id="MobiDB-lite"/>
    </source>
</evidence>
<proteinExistence type="predicted"/>
<feature type="region of interest" description="Disordered" evidence="1">
    <location>
        <begin position="149"/>
        <end position="186"/>
    </location>
</feature>
<keyword evidence="4" id="KW-1185">Reference proteome</keyword>
<feature type="compositionally biased region" description="Low complexity" evidence="1">
    <location>
        <begin position="20"/>
        <end position="46"/>
    </location>
</feature>
<feature type="transmembrane region" description="Helical" evidence="2">
    <location>
        <begin position="120"/>
        <end position="141"/>
    </location>
</feature>
<accession>A0A4R1PXY2</accession>
<dbReference type="RefSeq" id="WP_132078476.1">
    <property type="nucleotide sequence ID" value="NZ_DALYTA010000023.1"/>
</dbReference>
<feature type="compositionally biased region" description="Polar residues" evidence="1">
    <location>
        <begin position="58"/>
        <end position="80"/>
    </location>
</feature>
<keyword evidence="2" id="KW-0472">Membrane</keyword>
<name>A0A4R1PXY2_9FIRM</name>
<feature type="region of interest" description="Disordered" evidence="1">
    <location>
        <begin position="1"/>
        <end position="113"/>
    </location>
</feature>
<gene>
    <name evidence="3" type="ORF">EV210_10564</name>
</gene>
<evidence type="ECO:0000313" key="3">
    <source>
        <dbReference type="EMBL" id="TCL37632.1"/>
    </source>
</evidence>
<dbReference type="EMBL" id="SLUI01000005">
    <property type="protein sequence ID" value="TCL37632.1"/>
    <property type="molecule type" value="Genomic_DNA"/>
</dbReference>
<organism evidence="3 4">
    <name type="scientific">Anaerospora hongkongensis</name>
    <dbReference type="NCBI Taxonomy" id="244830"/>
    <lineage>
        <taxon>Bacteria</taxon>
        <taxon>Bacillati</taxon>
        <taxon>Bacillota</taxon>
        <taxon>Negativicutes</taxon>
        <taxon>Selenomonadales</taxon>
        <taxon>Sporomusaceae</taxon>
        <taxon>Anaerospora</taxon>
    </lineage>
</organism>
<feature type="compositionally biased region" description="Pro residues" evidence="1">
    <location>
        <begin position="1"/>
        <end position="19"/>
    </location>
</feature>
<feature type="compositionally biased region" description="Low complexity" evidence="1">
    <location>
        <begin position="89"/>
        <end position="108"/>
    </location>
</feature>
<reference evidence="3 4" key="1">
    <citation type="submission" date="2019-03" db="EMBL/GenBank/DDBJ databases">
        <title>Genomic Encyclopedia of Type Strains, Phase IV (KMG-IV): sequencing the most valuable type-strain genomes for metagenomic binning, comparative biology and taxonomic classification.</title>
        <authorList>
            <person name="Goeker M."/>
        </authorList>
    </citation>
    <scope>NUCLEOTIDE SEQUENCE [LARGE SCALE GENOMIC DNA]</scope>
    <source>
        <strain evidence="3 4">DSM 15969</strain>
    </source>
</reference>
<evidence type="ECO:0000313" key="4">
    <source>
        <dbReference type="Proteomes" id="UP000295063"/>
    </source>
</evidence>
<sequence>MATAPVPPYKPTPPTPPVVPGSSAAHPAQPSQAAPATEASAAAGGSLQKFEDLGKAFQGQTAQPLSPAANTALPQETSPKAGQAALPVPAATPGTATEQTAAQTIQPAKKLPDPSSTGALYSWCLALVVIAALVLTGLHFFKSNRVKAPQEVAKKGKSPQPAAGMDITTASQDAPAKPKSSFEIRV</sequence>
<dbReference type="Proteomes" id="UP000295063">
    <property type="component" value="Unassembled WGS sequence"/>
</dbReference>
<protein>
    <submittedName>
        <fullName evidence="3">Uncharacterized protein</fullName>
    </submittedName>
</protein>
<keyword evidence="2" id="KW-1133">Transmembrane helix</keyword>
<evidence type="ECO:0000256" key="2">
    <source>
        <dbReference type="SAM" id="Phobius"/>
    </source>
</evidence>